<protein>
    <submittedName>
        <fullName evidence="1">Uncharacterized protein</fullName>
    </submittedName>
</protein>
<sequence>MGFHDSHPSFIEESFTKRLRKEEGEKERWKELELTGILF</sequence>
<evidence type="ECO:0000313" key="1">
    <source>
        <dbReference type="EMBL" id="OMP11592.1"/>
    </source>
</evidence>
<dbReference type="AlphaFoldDB" id="A0A1R3KWY8"/>
<dbReference type="Proteomes" id="UP000187203">
    <property type="component" value="Unassembled WGS sequence"/>
</dbReference>
<evidence type="ECO:0000313" key="2">
    <source>
        <dbReference type="Proteomes" id="UP000187203"/>
    </source>
</evidence>
<keyword evidence="2" id="KW-1185">Reference proteome</keyword>
<accession>A0A1R3KWY8</accession>
<gene>
    <name evidence="1" type="ORF">COLO4_03750</name>
</gene>
<proteinExistence type="predicted"/>
<comment type="caution">
    <text evidence="1">The sequence shown here is derived from an EMBL/GenBank/DDBJ whole genome shotgun (WGS) entry which is preliminary data.</text>
</comment>
<organism evidence="1 2">
    <name type="scientific">Corchorus olitorius</name>
    <dbReference type="NCBI Taxonomy" id="93759"/>
    <lineage>
        <taxon>Eukaryota</taxon>
        <taxon>Viridiplantae</taxon>
        <taxon>Streptophyta</taxon>
        <taxon>Embryophyta</taxon>
        <taxon>Tracheophyta</taxon>
        <taxon>Spermatophyta</taxon>
        <taxon>Magnoliopsida</taxon>
        <taxon>eudicotyledons</taxon>
        <taxon>Gunneridae</taxon>
        <taxon>Pentapetalae</taxon>
        <taxon>rosids</taxon>
        <taxon>malvids</taxon>
        <taxon>Malvales</taxon>
        <taxon>Malvaceae</taxon>
        <taxon>Grewioideae</taxon>
        <taxon>Apeibeae</taxon>
        <taxon>Corchorus</taxon>
    </lineage>
</organism>
<reference evidence="2" key="1">
    <citation type="submission" date="2013-09" db="EMBL/GenBank/DDBJ databases">
        <title>Corchorus olitorius genome sequencing.</title>
        <authorList>
            <person name="Alam M."/>
            <person name="Haque M.S."/>
            <person name="Islam M.S."/>
            <person name="Emdad E.M."/>
            <person name="Islam M.M."/>
            <person name="Ahmed B."/>
            <person name="Halim A."/>
            <person name="Hossen Q.M.M."/>
            <person name="Hossain M.Z."/>
            <person name="Ahmed R."/>
            <person name="Khan M.M."/>
            <person name="Islam R."/>
            <person name="Rashid M.M."/>
            <person name="Khan S.A."/>
            <person name="Rahman M.S."/>
            <person name="Alam M."/>
            <person name="Yahiya A.S."/>
            <person name="Khan M.S."/>
            <person name="Azam M.S."/>
            <person name="Haque T."/>
            <person name="Lashkar M.Z.H."/>
            <person name="Akhand A.I."/>
            <person name="Morshed G."/>
            <person name="Roy S."/>
            <person name="Uddin K.S."/>
            <person name="Rabeya T."/>
            <person name="Hossain A.S."/>
            <person name="Chowdhury A."/>
            <person name="Snigdha A.R."/>
            <person name="Mortoza M.S."/>
            <person name="Matin S.A."/>
            <person name="Hoque S.M.E."/>
            <person name="Islam M.K."/>
            <person name="Roy D.K."/>
            <person name="Haider R."/>
            <person name="Moosa M.M."/>
            <person name="Elias S.M."/>
            <person name="Hasan A.M."/>
            <person name="Jahan S."/>
            <person name="Shafiuddin M."/>
            <person name="Mahmood N."/>
            <person name="Shommy N.S."/>
        </authorList>
    </citation>
    <scope>NUCLEOTIDE SEQUENCE [LARGE SCALE GENOMIC DNA]</scope>
    <source>
        <strain evidence="2">cv. O-4</strain>
    </source>
</reference>
<dbReference type="EMBL" id="AWUE01010518">
    <property type="protein sequence ID" value="OMP11592.1"/>
    <property type="molecule type" value="Genomic_DNA"/>
</dbReference>
<name>A0A1R3KWY8_9ROSI</name>